<sequence>MNSSSTLRRLKMASAVAAVAAVSSEVSSAASIAVNFMGDGYQALGLAVTATAYGVAAEQWTNVDSADGASSTSVSGVSISWTSPNDWTWNQPSTPGDQEVNYGYLDDSTNAANTPTITLTGLSAWLSGLGAPTYTLQIIQSTDNGTGFTATDVFTVSGGTVLGQLTNSTTGSGKIGGASSILTGLTSDTLFLDTQVRNGLTRGTIAGVIITPIPEPAVTLLSGLGMLGLLRRRRSS</sequence>
<reference evidence="3 4" key="1">
    <citation type="submission" date="2020-04" db="EMBL/GenBank/DDBJ databases">
        <title>Luteolibacter sp. G-1-1-1 isolated from soil.</title>
        <authorList>
            <person name="Dahal R.H."/>
        </authorList>
    </citation>
    <scope>NUCLEOTIDE SEQUENCE [LARGE SCALE GENOMIC DNA]</scope>
    <source>
        <strain evidence="3 4">G-1-1-1</strain>
    </source>
</reference>
<dbReference type="NCBIfam" id="TIGR02595">
    <property type="entry name" value="PEP_CTERM"/>
    <property type="match status" value="1"/>
</dbReference>
<evidence type="ECO:0000313" key="3">
    <source>
        <dbReference type="EMBL" id="QJE97774.1"/>
    </source>
</evidence>
<evidence type="ECO:0000259" key="2">
    <source>
        <dbReference type="Pfam" id="PF07589"/>
    </source>
</evidence>
<protein>
    <submittedName>
        <fullName evidence="3">PEP-CTERM sorting domain-containing protein</fullName>
    </submittedName>
</protein>
<feature type="signal peptide" evidence="1">
    <location>
        <begin position="1"/>
        <end position="29"/>
    </location>
</feature>
<proteinExistence type="predicted"/>
<organism evidence="3 4">
    <name type="scientific">Luteolibacter luteus</name>
    <dbReference type="NCBI Taxonomy" id="2728835"/>
    <lineage>
        <taxon>Bacteria</taxon>
        <taxon>Pseudomonadati</taxon>
        <taxon>Verrucomicrobiota</taxon>
        <taxon>Verrucomicrobiia</taxon>
        <taxon>Verrucomicrobiales</taxon>
        <taxon>Verrucomicrobiaceae</taxon>
        <taxon>Luteolibacter</taxon>
    </lineage>
</organism>
<evidence type="ECO:0000313" key="4">
    <source>
        <dbReference type="Proteomes" id="UP000501812"/>
    </source>
</evidence>
<accession>A0A858RMR0</accession>
<dbReference type="RefSeq" id="WP_169456200.1">
    <property type="nucleotide sequence ID" value="NZ_CP051774.1"/>
</dbReference>
<dbReference type="EMBL" id="CP051774">
    <property type="protein sequence ID" value="QJE97774.1"/>
    <property type="molecule type" value="Genomic_DNA"/>
</dbReference>
<feature type="chain" id="PRO_5032713811" evidence="1">
    <location>
        <begin position="30"/>
        <end position="236"/>
    </location>
</feature>
<dbReference type="Pfam" id="PF07589">
    <property type="entry name" value="PEP-CTERM"/>
    <property type="match status" value="1"/>
</dbReference>
<dbReference type="KEGG" id="luo:HHL09_18970"/>
<dbReference type="Proteomes" id="UP000501812">
    <property type="component" value="Chromosome"/>
</dbReference>
<keyword evidence="4" id="KW-1185">Reference proteome</keyword>
<keyword evidence="1" id="KW-0732">Signal</keyword>
<feature type="domain" description="Ice-binding protein C-terminal" evidence="2">
    <location>
        <begin position="212"/>
        <end position="234"/>
    </location>
</feature>
<dbReference type="InterPro" id="IPR013424">
    <property type="entry name" value="Ice-binding_C"/>
</dbReference>
<name>A0A858RMR0_9BACT</name>
<dbReference type="AlphaFoldDB" id="A0A858RMR0"/>
<evidence type="ECO:0000256" key="1">
    <source>
        <dbReference type="SAM" id="SignalP"/>
    </source>
</evidence>
<gene>
    <name evidence="3" type="ORF">HHL09_18970</name>
</gene>